<dbReference type="AlphaFoldDB" id="A0AA88DDL6"/>
<evidence type="ECO:0000256" key="1">
    <source>
        <dbReference type="SAM" id="MobiDB-lite"/>
    </source>
</evidence>
<gene>
    <name evidence="2" type="ORF">TIFTF001_021386</name>
</gene>
<comment type="caution">
    <text evidence="2">The sequence shown here is derived from an EMBL/GenBank/DDBJ whole genome shotgun (WGS) entry which is preliminary data.</text>
</comment>
<dbReference type="EMBL" id="BTGU01000041">
    <property type="protein sequence ID" value="GMN52241.1"/>
    <property type="molecule type" value="Genomic_DNA"/>
</dbReference>
<feature type="compositionally biased region" description="Polar residues" evidence="1">
    <location>
        <begin position="152"/>
        <end position="165"/>
    </location>
</feature>
<feature type="region of interest" description="Disordered" evidence="1">
    <location>
        <begin position="134"/>
        <end position="165"/>
    </location>
</feature>
<organism evidence="2 3">
    <name type="scientific">Ficus carica</name>
    <name type="common">Common fig</name>
    <dbReference type="NCBI Taxonomy" id="3494"/>
    <lineage>
        <taxon>Eukaryota</taxon>
        <taxon>Viridiplantae</taxon>
        <taxon>Streptophyta</taxon>
        <taxon>Embryophyta</taxon>
        <taxon>Tracheophyta</taxon>
        <taxon>Spermatophyta</taxon>
        <taxon>Magnoliopsida</taxon>
        <taxon>eudicotyledons</taxon>
        <taxon>Gunneridae</taxon>
        <taxon>Pentapetalae</taxon>
        <taxon>rosids</taxon>
        <taxon>fabids</taxon>
        <taxon>Rosales</taxon>
        <taxon>Moraceae</taxon>
        <taxon>Ficeae</taxon>
        <taxon>Ficus</taxon>
    </lineage>
</organism>
<accession>A0AA88DDL6</accession>
<reference evidence="2" key="1">
    <citation type="submission" date="2023-07" db="EMBL/GenBank/DDBJ databases">
        <title>draft genome sequence of fig (Ficus carica).</title>
        <authorList>
            <person name="Takahashi T."/>
            <person name="Nishimura K."/>
        </authorList>
    </citation>
    <scope>NUCLEOTIDE SEQUENCE</scope>
</reference>
<evidence type="ECO:0000313" key="3">
    <source>
        <dbReference type="Proteomes" id="UP001187192"/>
    </source>
</evidence>
<name>A0AA88DDL6_FICCA</name>
<dbReference type="Proteomes" id="UP001187192">
    <property type="component" value="Unassembled WGS sequence"/>
</dbReference>
<keyword evidence="3" id="KW-1185">Reference proteome</keyword>
<evidence type="ECO:0008006" key="4">
    <source>
        <dbReference type="Google" id="ProtNLM"/>
    </source>
</evidence>
<proteinExistence type="predicted"/>
<sequence length="165" mass="18679">MNGSKKRKLNHELYINNDEEELATEEQKFEKFYALIRSMREARDRLIMINGAAAAGPPKINIHPDHHHDLHDQYSQLKYVNNVDKRKKLIMNGSTATTSTAEEQEKNKDSINTKIINGEVNLFKVPNSLGISSSSPSLLIAPDDQKEDRRMMSSTNDGLDLTLSL</sequence>
<protein>
    <recommendedName>
        <fullName evidence="4">NIM1-interacting protein</fullName>
    </recommendedName>
</protein>
<evidence type="ECO:0000313" key="2">
    <source>
        <dbReference type="EMBL" id="GMN52241.1"/>
    </source>
</evidence>